<dbReference type="EMBL" id="CAADFN010000061">
    <property type="protein sequence ID" value="VFK19671.1"/>
    <property type="molecule type" value="Genomic_DNA"/>
</dbReference>
<protein>
    <submittedName>
        <fullName evidence="1">Uncharacterized protein</fullName>
    </submittedName>
</protein>
<sequence length="44" mass="4801">MVGPSEDVEEVCFCKAKAKAKAVIPGTDSISWLARLVLEPMKHD</sequence>
<gene>
    <name evidence="1" type="ORF">BECKLFY1418C_GA0070996_106111</name>
</gene>
<dbReference type="AlphaFoldDB" id="A0A450WRK6"/>
<evidence type="ECO:0000313" key="1">
    <source>
        <dbReference type="EMBL" id="VFK19671.1"/>
    </source>
</evidence>
<accession>A0A450WRK6</accession>
<name>A0A450WRK6_9GAMM</name>
<reference evidence="1" key="1">
    <citation type="submission" date="2019-02" db="EMBL/GenBank/DDBJ databases">
        <authorList>
            <person name="Gruber-Vodicka R. H."/>
            <person name="Seah K. B. B."/>
        </authorList>
    </citation>
    <scope>NUCLEOTIDE SEQUENCE</scope>
    <source>
        <strain evidence="1">BECK_BY7</strain>
    </source>
</reference>
<organism evidence="1">
    <name type="scientific">Candidatus Kentrum sp. LFY</name>
    <dbReference type="NCBI Taxonomy" id="2126342"/>
    <lineage>
        <taxon>Bacteria</taxon>
        <taxon>Pseudomonadati</taxon>
        <taxon>Pseudomonadota</taxon>
        <taxon>Gammaproteobacteria</taxon>
        <taxon>Candidatus Kentrum</taxon>
    </lineage>
</organism>
<proteinExistence type="predicted"/>